<comment type="caution">
    <text evidence="2">The sequence shown here is derived from an EMBL/GenBank/DDBJ whole genome shotgun (WGS) entry which is preliminary data.</text>
</comment>
<evidence type="ECO:0000313" key="2">
    <source>
        <dbReference type="EMBL" id="PON31540.1"/>
    </source>
</evidence>
<reference evidence="3" key="1">
    <citation type="submission" date="2016-06" db="EMBL/GenBank/DDBJ databases">
        <title>Parallel loss of symbiosis genes in relatives of nitrogen-fixing non-legume Parasponia.</title>
        <authorList>
            <person name="Van Velzen R."/>
            <person name="Holmer R."/>
            <person name="Bu F."/>
            <person name="Rutten L."/>
            <person name="Van Zeijl A."/>
            <person name="Liu W."/>
            <person name="Santuari L."/>
            <person name="Cao Q."/>
            <person name="Sharma T."/>
            <person name="Shen D."/>
            <person name="Roswanjaya Y."/>
            <person name="Wardhani T."/>
            <person name="Kalhor M.S."/>
            <person name="Jansen J."/>
            <person name="Van den Hoogen J."/>
            <person name="Gungor B."/>
            <person name="Hartog M."/>
            <person name="Hontelez J."/>
            <person name="Verver J."/>
            <person name="Yang W.-C."/>
            <person name="Schijlen E."/>
            <person name="Repin R."/>
            <person name="Schilthuizen M."/>
            <person name="Schranz E."/>
            <person name="Heidstra R."/>
            <person name="Miyata K."/>
            <person name="Fedorova E."/>
            <person name="Kohlen W."/>
            <person name="Bisseling T."/>
            <person name="Smit S."/>
            <person name="Geurts R."/>
        </authorList>
    </citation>
    <scope>NUCLEOTIDE SEQUENCE [LARGE SCALE GENOMIC DNA]</scope>
    <source>
        <strain evidence="3">cv. WU1-14</strain>
    </source>
</reference>
<dbReference type="PANTHER" id="PTHR34458">
    <property type="entry name" value="POLLEN OLE E 1 ALLERGEN AND EXTENSIN FAMILY PROTEIN-RELATED"/>
    <property type="match status" value="1"/>
</dbReference>
<dbReference type="EMBL" id="JXTB01001004">
    <property type="protein sequence ID" value="PON31540.1"/>
    <property type="molecule type" value="Genomic_DNA"/>
</dbReference>
<keyword evidence="3" id="KW-1185">Reference proteome</keyword>
<organism evidence="2 3">
    <name type="scientific">Parasponia andersonii</name>
    <name type="common">Sponia andersonii</name>
    <dbReference type="NCBI Taxonomy" id="3476"/>
    <lineage>
        <taxon>Eukaryota</taxon>
        <taxon>Viridiplantae</taxon>
        <taxon>Streptophyta</taxon>
        <taxon>Embryophyta</taxon>
        <taxon>Tracheophyta</taxon>
        <taxon>Spermatophyta</taxon>
        <taxon>Magnoliopsida</taxon>
        <taxon>eudicotyledons</taxon>
        <taxon>Gunneridae</taxon>
        <taxon>Pentapetalae</taxon>
        <taxon>rosids</taxon>
        <taxon>fabids</taxon>
        <taxon>Rosales</taxon>
        <taxon>Cannabaceae</taxon>
        <taxon>Parasponia</taxon>
    </lineage>
</organism>
<proteinExistence type="predicted"/>
<dbReference type="Proteomes" id="UP000237105">
    <property type="component" value="Unassembled WGS sequence"/>
</dbReference>
<sequence length="149" mass="15464">MVIPSSLLLIAFALVASTLVANSELLVNLSKLARLEAIGHLTCSIPSPLPQAQPLTKVKVTLTCNGGRSALGEALTNTNGFFQVIISVIDSVLLDTSNCAAYAKLRPGLNCTLFPPTGTLRSAVNVLGIVDSVSGPVLVLGSPPFRLIN</sequence>
<dbReference type="AlphaFoldDB" id="A0A2P5A4S1"/>
<dbReference type="OrthoDB" id="1743813at2759"/>
<dbReference type="PANTHER" id="PTHR34458:SF11">
    <property type="entry name" value="MD-2-RELATED LIPID-RECOGNITION DOMAIN-CONTAINING PROTEIN"/>
    <property type="match status" value="1"/>
</dbReference>
<protein>
    <submittedName>
        <fullName evidence="2">Pollen Ole e 1 allergen and extensin family protein</fullName>
    </submittedName>
</protein>
<feature type="chain" id="PRO_5015179441" evidence="1">
    <location>
        <begin position="24"/>
        <end position="149"/>
    </location>
</feature>
<evidence type="ECO:0000313" key="3">
    <source>
        <dbReference type="Proteomes" id="UP000237105"/>
    </source>
</evidence>
<evidence type="ECO:0000256" key="1">
    <source>
        <dbReference type="SAM" id="SignalP"/>
    </source>
</evidence>
<feature type="signal peptide" evidence="1">
    <location>
        <begin position="1"/>
        <end position="23"/>
    </location>
</feature>
<accession>A0A2P5A4S1</accession>
<dbReference type="InterPro" id="IPR040404">
    <property type="entry name" value="Phylloplanin-like"/>
</dbReference>
<name>A0A2P5A4S1_PARAD</name>
<gene>
    <name evidence="2" type="ORF">PanWU01x14_369130</name>
</gene>
<keyword evidence="1" id="KW-0732">Signal</keyword>